<dbReference type="Gene3D" id="3.90.1150.10">
    <property type="entry name" value="Aspartate Aminotransferase, domain 1"/>
    <property type="match status" value="1"/>
</dbReference>
<evidence type="ECO:0000256" key="3">
    <source>
        <dbReference type="ARBA" id="ARBA00022793"/>
    </source>
</evidence>
<comment type="caution">
    <text evidence="8">The sequence shown here is derived from an EMBL/GenBank/DDBJ whole genome shotgun (WGS) entry which is preliminary data.</text>
</comment>
<dbReference type="InterPro" id="IPR010977">
    <property type="entry name" value="Aromatic_deC"/>
</dbReference>
<dbReference type="Gene3D" id="3.40.640.10">
    <property type="entry name" value="Type I PLP-dependent aspartate aminotransferase-like (Major domain)"/>
    <property type="match status" value="1"/>
</dbReference>
<dbReference type="Pfam" id="PF00282">
    <property type="entry name" value="Pyridoxal_deC"/>
    <property type="match status" value="1"/>
</dbReference>
<organism evidence="8 9">
    <name type="scientific">Haloarchaeobius litoreus</name>
    <dbReference type="NCBI Taxonomy" id="755306"/>
    <lineage>
        <taxon>Archaea</taxon>
        <taxon>Methanobacteriati</taxon>
        <taxon>Methanobacteriota</taxon>
        <taxon>Stenosarchaea group</taxon>
        <taxon>Halobacteria</taxon>
        <taxon>Halobacteriales</taxon>
        <taxon>Halorubellaceae</taxon>
        <taxon>Haloarchaeobius</taxon>
    </lineage>
</organism>
<feature type="modified residue" description="N6-(pyridoxal phosphate)lysine" evidence="6">
    <location>
        <position position="293"/>
    </location>
</feature>
<reference evidence="8 9" key="1">
    <citation type="journal article" date="2019" name="Int. J. Syst. Evol. Microbiol.">
        <title>The Global Catalogue of Microorganisms (GCM) 10K type strain sequencing project: providing services to taxonomists for standard genome sequencing and annotation.</title>
        <authorList>
            <consortium name="The Broad Institute Genomics Platform"/>
            <consortium name="The Broad Institute Genome Sequencing Center for Infectious Disease"/>
            <person name="Wu L."/>
            <person name="Ma J."/>
        </authorList>
    </citation>
    <scope>NUCLEOTIDE SEQUENCE [LARGE SCALE GENOMIC DNA]</scope>
    <source>
        <strain evidence="8 9">CGMCC 1.10390</strain>
    </source>
</reference>
<dbReference type="SUPFAM" id="SSF53383">
    <property type="entry name" value="PLP-dependent transferases"/>
    <property type="match status" value="1"/>
</dbReference>
<dbReference type="PANTHER" id="PTHR11999">
    <property type="entry name" value="GROUP II PYRIDOXAL-5-PHOSPHATE DECARBOXYLASE"/>
    <property type="match status" value="1"/>
</dbReference>
<dbReference type="PRINTS" id="PR00800">
    <property type="entry name" value="YHDCRBOXLASE"/>
</dbReference>
<evidence type="ECO:0000256" key="7">
    <source>
        <dbReference type="RuleBase" id="RU000382"/>
    </source>
</evidence>
<evidence type="ECO:0000313" key="8">
    <source>
        <dbReference type="EMBL" id="MFD1645255.1"/>
    </source>
</evidence>
<evidence type="ECO:0000256" key="5">
    <source>
        <dbReference type="ARBA" id="ARBA00023239"/>
    </source>
</evidence>
<protein>
    <submittedName>
        <fullName evidence="8">Pyridoxal phosphate-dependent decarboxylase family protein</fullName>
    </submittedName>
</protein>
<evidence type="ECO:0000256" key="6">
    <source>
        <dbReference type="PIRSR" id="PIRSR602129-50"/>
    </source>
</evidence>
<dbReference type="EMBL" id="JBHUDO010000002">
    <property type="protein sequence ID" value="MFD1645255.1"/>
    <property type="molecule type" value="Genomic_DNA"/>
</dbReference>
<sequence>MAPDRSLELTREEMADMVSATTDRVLEHIESLPDQPAANVRVDDRFEHLREQVPEEPTPLAELLDLLFEDAIPYSINGPHPGNLSYIPSGGLFHAAVADLIANAINRYVGAWAGAPALARLEGNVVEWFCEMVGYPDGAFGLLTSGGSIANLVATITARRERLPDDFSDGMIYTSDQAHHSVTKAAVLAGFPRENVRLIPSDEDYRIRIDALEAAVEADRDAGKRPFLLVGSAGTTNTGAVDDLDELADLAACQDLWLHADAAYGGFFVLTDDGREQLAGLPRCDSITLDPHKGLFLPYGTGALLVRDGNSLERAHAVSADYMSEHRLAAGYVDFSQLGPELSRDFRGLRVWLPLRMHGVAPFRANLAEKLDLSRWVASELRDVNSVQVVADPQLSTLAFRVEPPGVTGEPLDNLNRAVLERINQYGRVHLSATTVDGRFTPRVCVLSFRTHRKHVEQCVEDVERAVAEILQQPRE</sequence>
<dbReference type="InterPro" id="IPR015422">
    <property type="entry name" value="PyrdxlP-dep_Trfase_small"/>
</dbReference>
<dbReference type="InterPro" id="IPR015421">
    <property type="entry name" value="PyrdxlP-dep_Trfase_major"/>
</dbReference>
<dbReference type="PANTHER" id="PTHR11999:SF70">
    <property type="entry name" value="MIP05841P"/>
    <property type="match status" value="1"/>
</dbReference>
<evidence type="ECO:0000256" key="4">
    <source>
        <dbReference type="ARBA" id="ARBA00022898"/>
    </source>
</evidence>
<gene>
    <name evidence="8" type="ORF">ACFSBL_06130</name>
</gene>
<keyword evidence="5 7" id="KW-0456">Lyase</keyword>
<accession>A0ABD6DG19</accession>
<comment type="similarity">
    <text evidence="2 7">Belongs to the group II decarboxylase family.</text>
</comment>
<dbReference type="GO" id="GO:0016831">
    <property type="term" value="F:carboxy-lyase activity"/>
    <property type="evidence" value="ECO:0007669"/>
    <property type="project" value="UniProtKB-KW"/>
</dbReference>
<dbReference type="Proteomes" id="UP001597034">
    <property type="component" value="Unassembled WGS sequence"/>
</dbReference>
<keyword evidence="3" id="KW-0210">Decarboxylase</keyword>
<dbReference type="InterPro" id="IPR002129">
    <property type="entry name" value="PyrdxlP-dep_de-COase"/>
</dbReference>
<dbReference type="InterPro" id="IPR015424">
    <property type="entry name" value="PyrdxlP-dep_Trfase"/>
</dbReference>
<evidence type="ECO:0000313" key="9">
    <source>
        <dbReference type="Proteomes" id="UP001597034"/>
    </source>
</evidence>
<evidence type="ECO:0000256" key="2">
    <source>
        <dbReference type="ARBA" id="ARBA00009533"/>
    </source>
</evidence>
<keyword evidence="9" id="KW-1185">Reference proteome</keyword>
<keyword evidence="4 6" id="KW-0663">Pyridoxal phosphate</keyword>
<dbReference type="AlphaFoldDB" id="A0ABD6DG19"/>
<proteinExistence type="inferred from homology"/>
<evidence type="ECO:0000256" key="1">
    <source>
        <dbReference type="ARBA" id="ARBA00001933"/>
    </source>
</evidence>
<dbReference type="RefSeq" id="WP_256399232.1">
    <property type="nucleotide sequence ID" value="NZ_JANHJR010000001.1"/>
</dbReference>
<name>A0ABD6DG19_9EURY</name>
<comment type="cofactor">
    <cofactor evidence="1 6 7">
        <name>pyridoxal 5'-phosphate</name>
        <dbReference type="ChEBI" id="CHEBI:597326"/>
    </cofactor>
</comment>